<dbReference type="GO" id="GO:0006281">
    <property type="term" value="P:DNA repair"/>
    <property type="evidence" value="ECO:0007669"/>
    <property type="project" value="TreeGrafter"/>
</dbReference>
<keyword evidence="3" id="KW-0067">ATP-binding</keyword>
<dbReference type="PROSITE" id="PS51194">
    <property type="entry name" value="HELICASE_CTER"/>
    <property type="match status" value="1"/>
</dbReference>
<gene>
    <name evidence="7" type="ORF">P167DRAFT_499249</name>
</gene>
<dbReference type="SMART" id="SM00490">
    <property type="entry name" value="HELICc"/>
    <property type="match status" value="1"/>
</dbReference>
<dbReference type="InterPro" id="IPR000330">
    <property type="entry name" value="SNF2_N"/>
</dbReference>
<dbReference type="InterPro" id="IPR014001">
    <property type="entry name" value="Helicase_ATP-bd"/>
</dbReference>
<dbReference type="Pfam" id="PF00271">
    <property type="entry name" value="Helicase_C"/>
    <property type="match status" value="1"/>
</dbReference>
<dbReference type="SUPFAM" id="SSF52540">
    <property type="entry name" value="P-loop containing nucleoside triphosphate hydrolases"/>
    <property type="match status" value="2"/>
</dbReference>
<evidence type="ECO:0000256" key="2">
    <source>
        <dbReference type="ARBA" id="ARBA00022801"/>
    </source>
</evidence>
<dbReference type="CDD" id="cd18793">
    <property type="entry name" value="SF2_C_SNF"/>
    <property type="match status" value="1"/>
</dbReference>
<name>A0A3N4L5I9_9PEZI</name>
<dbReference type="CDD" id="cd18008">
    <property type="entry name" value="DEXDc_SHPRH-like"/>
    <property type="match status" value="1"/>
</dbReference>
<evidence type="ECO:0008006" key="9">
    <source>
        <dbReference type="Google" id="ProtNLM"/>
    </source>
</evidence>
<dbReference type="OrthoDB" id="423559at2759"/>
<feature type="compositionally biased region" description="Basic and acidic residues" evidence="4">
    <location>
        <begin position="1018"/>
        <end position="1027"/>
    </location>
</feature>
<evidence type="ECO:0000313" key="8">
    <source>
        <dbReference type="Proteomes" id="UP000277580"/>
    </source>
</evidence>
<dbReference type="InterPro" id="IPR038718">
    <property type="entry name" value="SNF2-like_sf"/>
</dbReference>
<evidence type="ECO:0000259" key="6">
    <source>
        <dbReference type="PROSITE" id="PS51194"/>
    </source>
</evidence>
<dbReference type="GO" id="GO:0005524">
    <property type="term" value="F:ATP binding"/>
    <property type="evidence" value="ECO:0007669"/>
    <property type="project" value="UniProtKB-KW"/>
</dbReference>
<feature type="region of interest" description="Disordered" evidence="4">
    <location>
        <begin position="967"/>
        <end position="1036"/>
    </location>
</feature>
<feature type="compositionally biased region" description="Basic and acidic residues" evidence="4">
    <location>
        <begin position="679"/>
        <end position="688"/>
    </location>
</feature>
<evidence type="ECO:0000256" key="4">
    <source>
        <dbReference type="SAM" id="MobiDB-lite"/>
    </source>
</evidence>
<sequence>MKSNLGPIPYRNPQDHARAQQALKPFISKVQARSEEFLQPLPLKNSRENWRHSSTIDLTNKSDDDDDEPVIIQRPQAFPTFHSVNRRNDIGSGITGGFSSEGGRKKLPTYSIPGGGAVPGASGTYHGGVYVDHEKTTESIKELLEGVNDSVPLRKKKGKKEKKVDDELASMMEEKVTLGEGLQGEAEQEKEEEEDDEDEEEEDSDVVEGLNVKLLPHQIRGLKFLRGREEGKARGGILADDMGLGKTIQTISLILCHTHPSHPIGGGSSLSPESKKAAIRLPSDLEKGTLVVAPLALIKQWEAEIERRTEDSHKMRVRVHHGPSRAKDPALLRKYDVVITTYDVIRSEHKDTEGNGRPVGCFGLRWWRIVLDEAHTIKNRLAKGSLACCALQARFRWCLTGTPLQNKIEELQSLIKFLKVAPFDDLVVWKEQIARPMSQGREGVAIERLRVVLGAIMLRRTKDVLRSDGDKLEAAGGENKMKMVKRKVESVVTEFDEKEKEFYEKLEARTEENLEKMLSGFGVGRGLGGVNMTSALLLLLRLRQACNHPTLVAGKIVKDKDSGLGLTTPRKKAPKSLVQDEALDDDLAGLIGGLSVDARKCDVCFSALTKEETRKGEPRCRDCREDLKALEKASRKEGGGETVKKDAGNVKNKRGRLVVLDSDDEEEEEEDDGDYGNGTREEKRKTIADDDDDEGSQAEEVDEDEDEDDEDTKPRHHDSEDNGGSQAEEGTDTSDDDGPIKPKTRRRPRVVDSFIDDDEDEDEDYSEEDEYSNLVISTKIKRLLQILKKELKENNKTIVFSQFTSMLDLIEPFLHREGIAFARYDGSMKNDDREASLRRLRGEGEYANKKGVEKEFCGVLLCSLKCGALGLNLIAACRVVILEPFWNPFIEEQAIDRVHRIGQITDVVVYKLTVANSVEERILKLQEQKRDLAKAAFGDGDGGLGKAKATKLSMKDILYLFRRDAETASGPGSASTAGLGSRARVLKDRINDDRERERERGVGYSREVPGRYTNTETEEQRQRRRAAETNNVFGRR</sequence>
<feature type="compositionally biased region" description="Basic and acidic residues" evidence="4">
    <location>
        <begin position="985"/>
        <end position="1001"/>
    </location>
</feature>
<dbReference type="PANTHER" id="PTHR45626">
    <property type="entry name" value="TRANSCRIPTION TERMINATION FACTOR 2-RELATED"/>
    <property type="match status" value="1"/>
</dbReference>
<feature type="compositionally biased region" description="Acidic residues" evidence="4">
    <location>
        <begin position="754"/>
        <end position="768"/>
    </location>
</feature>
<dbReference type="GO" id="GO:0008094">
    <property type="term" value="F:ATP-dependent activity, acting on DNA"/>
    <property type="evidence" value="ECO:0007669"/>
    <property type="project" value="TreeGrafter"/>
</dbReference>
<dbReference type="Pfam" id="PF00176">
    <property type="entry name" value="SNF2-rel_dom"/>
    <property type="match status" value="1"/>
</dbReference>
<dbReference type="Proteomes" id="UP000277580">
    <property type="component" value="Unassembled WGS sequence"/>
</dbReference>
<keyword evidence="2" id="KW-0378">Hydrolase</keyword>
<dbReference type="InterPro" id="IPR027417">
    <property type="entry name" value="P-loop_NTPase"/>
</dbReference>
<dbReference type="InterPro" id="IPR001650">
    <property type="entry name" value="Helicase_C-like"/>
</dbReference>
<evidence type="ECO:0000256" key="3">
    <source>
        <dbReference type="ARBA" id="ARBA00022840"/>
    </source>
</evidence>
<dbReference type="Gene3D" id="3.40.50.300">
    <property type="entry name" value="P-loop containing nucleotide triphosphate hydrolases"/>
    <property type="match status" value="1"/>
</dbReference>
<dbReference type="PANTHER" id="PTHR45626:SF14">
    <property type="entry name" value="ATP-DEPENDENT DNA HELICASE (EUROFUNG)"/>
    <property type="match status" value="1"/>
</dbReference>
<evidence type="ECO:0000256" key="1">
    <source>
        <dbReference type="ARBA" id="ARBA00022741"/>
    </source>
</evidence>
<dbReference type="GO" id="GO:0005634">
    <property type="term" value="C:nucleus"/>
    <property type="evidence" value="ECO:0007669"/>
    <property type="project" value="TreeGrafter"/>
</dbReference>
<dbReference type="InterPro" id="IPR050628">
    <property type="entry name" value="SNF2_RAD54_helicase_TF"/>
</dbReference>
<dbReference type="GO" id="GO:0016787">
    <property type="term" value="F:hydrolase activity"/>
    <property type="evidence" value="ECO:0007669"/>
    <property type="project" value="UniProtKB-KW"/>
</dbReference>
<feature type="region of interest" description="Disordered" evidence="4">
    <location>
        <begin position="654"/>
        <end position="768"/>
    </location>
</feature>
<feature type="compositionally biased region" description="Acidic residues" evidence="4">
    <location>
        <begin position="689"/>
        <end position="711"/>
    </location>
</feature>
<dbReference type="InParanoid" id="A0A3N4L5I9"/>
<dbReference type="EMBL" id="ML119107">
    <property type="protein sequence ID" value="RPB16729.1"/>
    <property type="molecule type" value="Genomic_DNA"/>
</dbReference>
<feature type="compositionally biased region" description="Acidic residues" evidence="4">
    <location>
        <begin position="186"/>
        <end position="206"/>
    </location>
</feature>
<dbReference type="PROSITE" id="PS51192">
    <property type="entry name" value="HELICASE_ATP_BIND_1"/>
    <property type="match status" value="1"/>
</dbReference>
<reference evidence="7 8" key="1">
    <citation type="journal article" date="2018" name="Nat. Ecol. Evol.">
        <title>Pezizomycetes genomes reveal the molecular basis of ectomycorrhizal truffle lifestyle.</title>
        <authorList>
            <person name="Murat C."/>
            <person name="Payen T."/>
            <person name="Noel B."/>
            <person name="Kuo A."/>
            <person name="Morin E."/>
            <person name="Chen J."/>
            <person name="Kohler A."/>
            <person name="Krizsan K."/>
            <person name="Balestrini R."/>
            <person name="Da Silva C."/>
            <person name="Montanini B."/>
            <person name="Hainaut M."/>
            <person name="Levati E."/>
            <person name="Barry K.W."/>
            <person name="Belfiori B."/>
            <person name="Cichocki N."/>
            <person name="Clum A."/>
            <person name="Dockter R.B."/>
            <person name="Fauchery L."/>
            <person name="Guy J."/>
            <person name="Iotti M."/>
            <person name="Le Tacon F."/>
            <person name="Lindquist E.A."/>
            <person name="Lipzen A."/>
            <person name="Malagnac F."/>
            <person name="Mello A."/>
            <person name="Molinier V."/>
            <person name="Miyauchi S."/>
            <person name="Poulain J."/>
            <person name="Riccioni C."/>
            <person name="Rubini A."/>
            <person name="Sitrit Y."/>
            <person name="Splivallo R."/>
            <person name="Traeger S."/>
            <person name="Wang M."/>
            <person name="Zifcakova L."/>
            <person name="Wipf D."/>
            <person name="Zambonelli A."/>
            <person name="Paolocci F."/>
            <person name="Nowrousian M."/>
            <person name="Ottonello S."/>
            <person name="Baldrian P."/>
            <person name="Spatafora J.W."/>
            <person name="Henrissat B."/>
            <person name="Nagy L.G."/>
            <person name="Aury J.M."/>
            <person name="Wincker P."/>
            <person name="Grigoriev I.V."/>
            <person name="Bonfante P."/>
            <person name="Martin F.M."/>
        </authorList>
    </citation>
    <scope>NUCLEOTIDE SEQUENCE [LARGE SCALE GENOMIC DNA]</scope>
    <source>
        <strain evidence="7 8">CCBAS932</strain>
    </source>
</reference>
<accession>A0A3N4L5I9</accession>
<proteinExistence type="predicted"/>
<evidence type="ECO:0000313" key="7">
    <source>
        <dbReference type="EMBL" id="RPB16729.1"/>
    </source>
</evidence>
<dbReference type="STRING" id="1392247.A0A3N4L5I9"/>
<dbReference type="SMART" id="SM00487">
    <property type="entry name" value="DEXDc"/>
    <property type="match status" value="1"/>
</dbReference>
<feature type="domain" description="Helicase ATP-binding" evidence="5">
    <location>
        <begin position="227"/>
        <end position="421"/>
    </location>
</feature>
<keyword evidence="1" id="KW-0547">Nucleotide-binding</keyword>
<dbReference type="AlphaFoldDB" id="A0A3N4L5I9"/>
<feature type="compositionally biased region" description="Acidic residues" evidence="4">
    <location>
        <begin position="661"/>
        <end position="674"/>
    </location>
</feature>
<dbReference type="InterPro" id="IPR049730">
    <property type="entry name" value="SNF2/RAD54-like_C"/>
</dbReference>
<keyword evidence="8" id="KW-1185">Reference proteome</keyword>
<feature type="domain" description="Helicase C-terminal" evidence="6">
    <location>
        <begin position="779"/>
        <end position="958"/>
    </location>
</feature>
<protein>
    <recommendedName>
        <fullName evidence="9">SNF2 family helicase/ATPase</fullName>
    </recommendedName>
</protein>
<organism evidence="7 8">
    <name type="scientific">Morchella conica CCBAS932</name>
    <dbReference type="NCBI Taxonomy" id="1392247"/>
    <lineage>
        <taxon>Eukaryota</taxon>
        <taxon>Fungi</taxon>
        <taxon>Dikarya</taxon>
        <taxon>Ascomycota</taxon>
        <taxon>Pezizomycotina</taxon>
        <taxon>Pezizomycetes</taxon>
        <taxon>Pezizales</taxon>
        <taxon>Morchellaceae</taxon>
        <taxon>Morchella</taxon>
    </lineage>
</organism>
<evidence type="ECO:0000259" key="5">
    <source>
        <dbReference type="PROSITE" id="PS51192"/>
    </source>
</evidence>
<dbReference type="Gene3D" id="3.40.50.10810">
    <property type="entry name" value="Tandem AAA-ATPase domain"/>
    <property type="match status" value="1"/>
</dbReference>
<feature type="region of interest" description="Disordered" evidence="4">
    <location>
        <begin position="173"/>
        <end position="207"/>
    </location>
</feature>